<evidence type="ECO:0008006" key="2">
    <source>
        <dbReference type="Google" id="ProtNLM"/>
    </source>
</evidence>
<dbReference type="InterPro" id="IPR011050">
    <property type="entry name" value="Pectin_lyase_fold/virulence"/>
</dbReference>
<organism evidence="1">
    <name type="scientific">marine sediment metagenome</name>
    <dbReference type="NCBI Taxonomy" id="412755"/>
    <lineage>
        <taxon>unclassified sequences</taxon>
        <taxon>metagenomes</taxon>
        <taxon>ecological metagenomes</taxon>
    </lineage>
</organism>
<comment type="caution">
    <text evidence="1">The sequence shown here is derived from an EMBL/GenBank/DDBJ whole genome shotgun (WGS) entry which is preliminary data.</text>
</comment>
<protein>
    <recommendedName>
        <fullName evidence="2">Right handed beta helix domain-containing protein</fullName>
    </recommendedName>
</protein>
<evidence type="ECO:0000313" key="1">
    <source>
        <dbReference type="EMBL" id="KKN55755.1"/>
    </source>
</evidence>
<sequence length="329" mass="34113">MAAVNPLKVSDLIHKYGWDIMVYLSNLGVNVLSESQILFVDGNHTNALNADDGEHGHSFVKPLATLNYAISLCTANAGDVILVAPNHTETIADTGSASGTATDELVIDVAGITIIGIGKNSARPTFTFNGATDAACVITAAQDITISNIIFAGGLEDIANLMTVDGTSDGLTLDNCEFRDGGTNVLETVHQINLATGADRVTINNCRFFTTSGGTSTLSNIEVATTVARLTITNCWFRGDVNTDGMIDGSGGAGSDIYIANNVLDNLDAATGKTLVLHGSTTGFVGHNTSHAANDGVNPYTIAGVVPIDNWYTNAEGARAALQGTTDDS</sequence>
<name>A0A0F9RGX8_9ZZZZ</name>
<dbReference type="SUPFAM" id="SSF51126">
    <property type="entry name" value="Pectin lyase-like"/>
    <property type="match status" value="1"/>
</dbReference>
<dbReference type="Gene3D" id="2.160.20.10">
    <property type="entry name" value="Single-stranded right-handed beta-helix, Pectin lyase-like"/>
    <property type="match status" value="1"/>
</dbReference>
<gene>
    <name evidence="1" type="ORF">LCGC14_0579040</name>
</gene>
<accession>A0A0F9RGX8</accession>
<dbReference type="InterPro" id="IPR012334">
    <property type="entry name" value="Pectin_lyas_fold"/>
</dbReference>
<reference evidence="1" key="1">
    <citation type="journal article" date="2015" name="Nature">
        <title>Complex archaea that bridge the gap between prokaryotes and eukaryotes.</title>
        <authorList>
            <person name="Spang A."/>
            <person name="Saw J.H."/>
            <person name="Jorgensen S.L."/>
            <person name="Zaremba-Niedzwiedzka K."/>
            <person name="Martijn J."/>
            <person name="Lind A.E."/>
            <person name="van Eijk R."/>
            <person name="Schleper C."/>
            <person name="Guy L."/>
            <person name="Ettema T.J."/>
        </authorList>
    </citation>
    <scope>NUCLEOTIDE SEQUENCE</scope>
</reference>
<dbReference type="EMBL" id="LAZR01000873">
    <property type="protein sequence ID" value="KKN55755.1"/>
    <property type="molecule type" value="Genomic_DNA"/>
</dbReference>
<proteinExistence type="predicted"/>
<dbReference type="AlphaFoldDB" id="A0A0F9RGX8"/>